<keyword evidence="2" id="KW-1185">Reference proteome</keyword>
<evidence type="ECO:0000313" key="2">
    <source>
        <dbReference type="Proteomes" id="UP000243975"/>
    </source>
</evidence>
<sequence length="153" mass="17653">PIVISYTQLNRVTWTGVHRVGRSYDLCFLLRSCMQFGIRRQTSVVSSSLDCLYSFPLNKSEEEEPQTLYFRSQGSTNMDLKQTASSRDYHDEFDSIVSIMQLSAEYGLSCFYHCLEVEMQFRGFFWKAARIGERLSPWVAAGCFTMGVSIIFF</sequence>
<protein>
    <submittedName>
        <fullName evidence="1">Uncharacterized protein</fullName>
    </submittedName>
</protein>
<dbReference type="EMBL" id="LEKV01005120">
    <property type="protein sequence ID" value="KVH89988.1"/>
    <property type="molecule type" value="Genomic_DNA"/>
</dbReference>
<evidence type="ECO:0000313" key="1">
    <source>
        <dbReference type="EMBL" id="KVH89988.1"/>
    </source>
</evidence>
<gene>
    <name evidence="1" type="ORF">Ccrd_008022</name>
</gene>
<comment type="caution">
    <text evidence="1">The sequence shown here is derived from an EMBL/GenBank/DDBJ whole genome shotgun (WGS) entry which is preliminary data.</text>
</comment>
<feature type="non-terminal residue" evidence="1">
    <location>
        <position position="153"/>
    </location>
</feature>
<organism evidence="1 2">
    <name type="scientific">Cynara cardunculus var. scolymus</name>
    <name type="common">Globe artichoke</name>
    <name type="synonym">Cynara scolymus</name>
    <dbReference type="NCBI Taxonomy" id="59895"/>
    <lineage>
        <taxon>Eukaryota</taxon>
        <taxon>Viridiplantae</taxon>
        <taxon>Streptophyta</taxon>
        <taxon>Embryophyta</taxon>
        <taxon>Tracheophyta</taxon>
        <taxon>Spermatophyta</taxon>
        <taxon>Magnoliopsida</taxon>
        <taxon>eudicotyledons</taxon>
        <taxon>Gunneridae</taxon>
        <taxon>Pentapetalae</taxon>
        <taxon>asterids</taxon>
        <taxon>campanulids</taxon>
        <taxon>Asterales</taxon>
        <taxon>Asteraceae</taxon>
        <taxon>Carduoideae</taxon>
        <taxon>Cardueae</taxon>
        <taxon>Carduinae</taxon>
        <taxon>Cynara</taxon>
    </lineage>
</organism>
<dbReference type="Gramene" id="KVH89988">
    <property type="protein sequence ID" value="KVH89988"/>
    <property type="gene ID" value="Ccrd_008022"/>
</dbReference>
<name>A0A103XFZ4_CYNCS</name>
<reference evidence="1 2" key="1">
    <citation type="journal article" date="2016" name="Sci. Rep.">
        <title>The genome sequence of the outbreeding globe artichoke constructed de novo incorporating a phase-aware low-pass sequencing strategy of F1 progeny.</title>
        <authorList>
            <person name="Scaglione D."/>
            <person name="Reyes-Chin-Wo S."/>
            <person name="Acquadro A."/>
            <person name="Froenicke L."/>
            <person name="Portis E."/>
            <person name="Beitel C."/>
            <person name="Tirone M."/>
            <person name="Mauro R."/>
            <person name="Lo Monaco A."/>
            <person name="Mauromicale G."/>
            <person name="Faccioli P."/>
            <person name="Cattivelli L."/>
            <person name="Rieseberg L."/>
            <person name="Michelmore R."/>
            <person name="Lanteri S."/>
        </authorList>
    </citation>
    <scope>NUCLEOTIDE SEQUENCE [LARGE SCALE GENOMIC DNA]</scope>
    <source>
        <strain evidence="1">2C</strain>
    </source>
</reference>
<dbReference type="PANTHER" id="PTHR13229">
    <property type="entry name" value="PROTEIN KISH-A"/>
    <property type="match status" value="1"/>
</dbReference>
<dbReference type="Proteomes" id="UP000243975">
    <property type="component" value="Unassembled WGS sequence"/>
</dbReference>
<dbReference type="STRING" id="59895.A0A103XFZ4"/>
<accession>A0A103XFZ4</accession>
<dbReference type="AlphaFoldDB" id="A0A103XFZ4"/>
<proteinExistence type="predicted"/>
<dbReference type="InterPro" id="IPR051523">
    <property type="entry name" value="KISH_domain"/>
</dbReference>